<keyword evidence="1" id="KW-0547">Nucleotide-binding</keyword>
<dbReference type="EMBL" id="JACVFC010000001">
    <property type="protein sequence ID" value="MBC9930017.1"/>
    <property type="molecule type" value="Genomic_DNA"/>
</dbReference>
<dbReference type="SUPFAM" id="SSF52540">
    <property type="entry name" value="P-loop containing nucleoside triphosphate hydrolases"/>
    <property type="match status" value="1"/>
</dbReference>
<evidence type="ECO:0000256" key="1">
    <source>
        <dbReference type="ARBA" id="ARBA00022741"/>
    </source>
</evidence>
<reference evidence="4 5" key="1">
    <citation type="submission" date="2020-09" db="EMBL/GenBank/DDBJ databases">
        <title>Genome sequences of type strains of Chitinophaga qingshengii and Chitinophaga varians.</title>
        <authorList>
            <person name="Kittiwongwattana C."/>
        </authorList>
    </citation>
    <scope>NUCLEOTIDE SEQUENCE [LARGE SCALE GENOMIC DNA]</scope>
    <source>
        <strain evidence="4 5">JCM 30026</strain>
    </source>
</reference>
<keyword evidence="2" id="KW-0067">ATP-binding</keyword>
<dbReference type="RefSeq" id="WP_188087104.1">
    <property type="nucleotide sequence ID" value="NZ_JACVFC010000001.1"/>
</dbReference>
<dbReference type="InterPro" id="IPR010488">
    <property type="entry name" value="Zeta_toxin_domain"/>
</dbReference>
<dbReference type="Gene3D" id="3.40.50.300">
    <property type="entry name" value="P-loop containing nucleotide triphosphate hydrolases"/>
    <property type="match status" value="1"/>
</dbReference>
<feature type="domain" description="Zeta toxin" evidence="3">
    <location>
        <begin position="105"/>
        <end position="255"/>
    </location>
</feature>
<keyword evidence="5" id="KW-1185">Reference proteome</keyword>
<sequence length="311" mass="34961">MSTKFARFLNTQQQIDDFLSGPLGLDTSTLPEDVPAKIITCEKGVLDGLENPTSFSNHYRVKKYTDHKQRLALRNTIVQELFTQQLLENDDNICLGRGGAMPQNPTRKKQAFMLIGLPASGKSSVAAQIAQNKGAVVLDSDLAKRKLPEYAQYPWGASLVNAESSMIVFGDKNDQSFISLYEQVVKEKYNVVIPKIGAEPEDILPYCINLKKLKYKVHLTLVYLPKEKSTVRALNRYLCSNRYIPLTLIFDVFSNNPALTYFKLKNAKHDYFDTFGIINTDVPPKSSFLHTDISGNTNPAKMYKKAKNALI</sequence>
<evidence type="ECO:0000256" key="2">
    <source>
        <dbReference type="ARBA" id="ARBA00022840"/>
    </source>
</evidence>
<accession>A0ABR7THN9</accession>
<protein>
    <submittedName>
        <fullName evidence="4">Zeta toxin family protein</fullName>
    </submittedName>
</protein>
<evidence type="ECO:0000313" key="5">
    <source>
        <dbReference type="Proteomes" id="UP000659124"/>
    </source>
</evidence>
<dbReference type="InterPro" id="IPR027417">
    <property type="entry name" value="P-loop_NTPase"/>
</dbReference>
<evidence type="ECO:0000313" key="4">
    <source>
        <dbReference type="EMBL" id="MBC9930017.1"/>
    </source>
</evidence>
<dbReference type="Proteomes" id="UP000659124">
    <property type="component" value="Unassembled WGS sequence"/>
</dbReference>
<organism evidence="4 5">
    <name type="scientific">Chitinophaga qingshengii</name>
    <dbReference type="NCBI Taxonomy" id="1569794"/>
    <lineage>
        <taxon>Bacteria</taxon>
        <taxon>Pseudomonadati</taxon>
        <taxon>Bacteroidota</taxon>
        <taxon>Chitinophagia</taxon>
        <taxon>Chitinophagales</taxon>
        <taxon>Chitinophagaceae</taxon>
        <taxon>Chitinophaga</taxon>
    </lineage>
</organism>
<name>A0ABR7THN9_9BACT</name>
<proteinExistence type="predicted"/>
<comment type="caution">
    <text evidence="4">The sequence shown here is derived from an EMBL/GenBank/DDBJ whole genome shotgun (WGS) entry which is preliminary data.</text>
</comment>
<evidence type="ECO:0000259" key="3">
    <source>
        <dbReference type="Pfam" id="PF06414"/>
    </source>
</evidence>
<dbReference type="Pfam" id="PF06414">
    <property type="entry name" value="Zeta_toxin"/>
    <property type="match status" value="1"/>
</dbReference>
<gene>
    <name evidence="4" type="ORF">ICL07_06485</name>
</gene>